<gene>
    <name evidence="1" type="ORF">LEP1GSC016_1699</name>
</gene>
<comment type="caution">
    <text evidence="1">The sequence shown here is derived from an EMBL/GenBank/DDBJ whole genome shotgun (WGS) entry which is preliminary data.</text>
</comment>
<dbReference type="EMBL" id="ANMU01000003">
    <property type="protein sequence ID" value="EMJ85097.1"/>
    <property type="molecule type" value="Genomic_DNA"/>
</dbReference>
<protein>
    <submittedName>
        <fullName evidence="1">Uncharacterized protein</fullName>
    </submittedName>
</protein>
<dbReference type="AlphaFoldDB" id="M6BZF0"/>
<accession>M6BZF0</accession>
<dbReference type="Proteomes" id="UP000011873">
    <property type="component" value="Unassembled WGS sequence"/>
</dbReference>
<proteinExistence type="predicted"/>
<name>M6BZF0_LEPBO</name>
<sequence length="42" mass="5180">MLQFLRNFRYNRFRKYVSSGRQCYIVYPLVEESEKVDLKSCI</sequence>
<feature type="non-terminal residue" evidence="1">
    <location>
        <position position="42"/>
    </location>
</feature>
<reference evidence="1" key="1">
    <citation type="submission" date="2013-01" db="EMBL/GenBank/DDBJ databases">
        <authorList>
            <person name="Harkins D.M."/>
            <person name="Durkin A.S."/>
            <person name="Brinkac L.M."/>
            <person name="Haft D.H."/>
            <person name="Selengut J.D."/>
            <person name="Sanka R."/>
            <person name="DePew J."/>
            <person name="Purushe J."/>
            <person name="Galloway R.L."/>
            <person name="Vinetz J.M."/>
            <person name="Sutton G.G."/>
            <person name="Nierman W.C."/>
            <person name="Fouts D.E."/>
        </authorList>
    </citation>
    <scope>NUCLEOTIDE SEQUENCE [LARGE SCALE GENOMIC DNA]</scope>
    <source>
        <strain evidence="1">Sponselee CDC</strain>
    </source>
</reference>
<evidence type="ECO:0000313" key="1">
    <source>
        <dbReference type="EMBL" id="EMJ85097.1"/>
    </source>
</evidence>
<organism evidence="1">
    <name type="scientific">Leptospira borgpetersenii serovar Hardjo-bovis str. Sponselee</name>
    <dbReference type="NCBI Taxonomy" id="1303729"/>
    <lineage>
        <taxon>Bacteria</taxon>
        <taxon>Pseudomonadati</taxon>
        <taxon>Spirochaetota</taxon>
        <taxon>Spirochaetia</taxon>
        <taxon>Leptospirales</taxon>
        <taxon>Leptospiraceae</taxon>
        <taxon>Leptospira</taxon>
    </lineage>
</organism>